<dbReference type="Proteomes" id="UP001501303">
    <property type="component" value="Unassembled WGS sequence"/>
</dbReference>
<evidence type="ECO:0000256" key="1">
    <source>
        <dbReference type="SAM" id="MobiDB-lite"/>
    </source>
</evidence>
<organism evidence="2 3">
    <name type="scientific">Streptomyces sodiiphilus</name>
    <dbReference type="NCBI Taxonomy" id="226217"/>
    <lineage>
        <taxon>Bacteria</taxon>
        <taxon>Bacillati</taxon>
        <taxon>Actinomycetota</taxon>
        <taxon>Actinomycetes</taxon>
        <taxon>Kitasatosporales</taxon>
        <taxon>Streptomycetaceae</taxon>
        <taxon>Streptomyces</taxon>
    </lineage>
</organism>
<comment type="caution">
    <text evidence="2">The sequence shown here is derived from an EMBL/GenBank/DDBJ whole genome shotgun (WGS) entry which is preliminary data.</text>
</comment>
<proteinExistence type="predicted"/>
<reference evidence="2 3" key="1">
    <citation type="journal article" date="2019" name="Int. J. Syst. Evol. Microbiol.">
        <title>The Global Catalogue of Microorganisms (GCM) 10K type strain sequencing project: providing services to taxonomists for standard genome sequencing and annotation.</title>
        <authorList>
            <consortium name="The Broad Institute Genomics Platform"/>
            <consortium name="The Broad Institute Genome Sequencing Center for Infectious Disease"/>
            <person name="Wu L."/>
            <person name="Ma J."/>
        </authorList>
    </citation>
    <scope>NUCLEOTIDE SEQUENCE [LARGE SCALE GENOMIC DNA]</scope>
    <source>
        <strain evidence="2 3">JCM 13581</strain>
    </source>
</reference>
<feature type="region of interest" description="Disordered" evidence="1">
    <location>
        <begin position="1"/>
        <end position="61"/>
    </location>
</feature>
<accession>A0ABN2PW99</accession>
<name>A0ABN2PW99_9ACTN</name>
<keyword evidence="3" id="KW-1185">Reference proteome</keyword>
<evidence type="ECO:0000313" key="2">
    <source>
        <dbReference type="EMBL" id="GAA1934051.1"/>
    </source>
</evidence>
<dbReference type="EMBL" id="BAAAMJ010000076">
    <property type="protein sequence ID" value="GAA1934051.1"/>
    <property type="molecule type" value="Genomic_DNA"/>
</dbReference>
<sequence>MAVSDASSSGGIIRAPRRGPGPVAFGRRSRTRVPGSLTANGLRRPAGRYQDLTAEQHVPGV</sequence>
<evidence type="ECO:0000313" key="3">
    <source>
        <dbReference type="Proteomes" id="UP001501303"/>
    </source>
</evidence>
<feature type="compositionally biased region" description="Low complexity" evidence="1">
    <location>
        <begin position="10"/>
        <end position="26"/>
    </location>
</feature>
<gene>
    <name evidence="2" type="ORF">GCM10009716_46470</name>
</gene>
<protein>
    <submittedName>
        <fullName evidence="2">Uncharacterized protein</fullName>
    </submittedName>
</protein>